<evidence type="ECO:0000313" key="3">
    <source>
        <dbReference type="Proteomes" id="UP000231896"/>
    </source>
</evidence>
<keyword evidence="1" id="KW-1133">Transmembrane helix</keyword>
<dbReference type="KEGG" id="eml:EMELA_v1c02450"/>
<dbReference type="Proteomes" id="UP000231896">
    <property type="component" value="Chromosome"/>
</dbReference>
<dbReference type="EMBL" id="CP024964">
    <property type="protein sequence ID" value="ATZ17818.1"/>
    <property type="molecule type" value="Genomic_DNA"/>
</dbReference>
<keyword evidence="3" id="KW-1185">Reference proteome</keyword>
<keyword evidence="1" id="KW-0472">Membrane</keyword>
<protein>
    <submittedName>
        <fullName evidence="2">Uncharacterized protein</fullName>
    </submittedName>
</protein>
<name>A0A2K8NXA1_9MOLU</name>
<reference evidence="2 3" key="1">
    <citation type="submission" date="2017-11" db="EMBL/GenBank/DDBJ databases">
        <title>Genome sequence of Entomoplasma melaleucae M1 (ATCC 49191).</title>
        <authorList>
            <person name="Lo W.-S."/>
            <person name="Gasparich G.E."/>
            <person name="Kuo C.-H."/>
        </authorList>
    </citation>
    <scope>NUCLEOTIDE SEQUENCE [LARGE SCALE GENOMIC DNA]</scope>
    <source>
        <strain evidence="2 3">M1</strain>
    </source>
</reference>
<accession>A0A2K8NXA1</accession>
<proteinExistence type="predicted"/>
<feature type="transmembrane region" description="Helical" evidence="1">
    <location>
        <begin position="6"/>
        <end position="24"/>
    </location>
</feature>
<dbReference type="STRING" id="1408435.GCA_000685885_01453"/>
<evidence type="ECO:0000313" key="2">
    <source>
        <dbReference type="EMBL" id="ATZ17818.1"/>
    </source>
</evidence>
<feature type="transmembrane region" description="Helical" evidence="1">
    <location>
        <begin position="82"/>
        <end position="106"/>
    </location>
</feature>
<keyword evidence="1" id="KW-0812">Transmembrane</keyword>
<sequence length="128" mass="14964">MTEIMQIVAFISMGSLCITLYFLYQRCRLKKSTRSMKKTKINLRNYLKKQKNINNGLSTEIEENISLDNNYKILHRKLKIEFWVFFGITILCWTIMIILGISSGFFSSINDQSGPQKELSTFLCSKIF</sequence>
<dbReference type="AlphaFoldDB" id="A0A2K8NXA1"/>
<organism evidence="2 3">
    <name type="scientific">Mesoplasma melaleucae</name>
    <dbReference type="NCBI Taxonomy" id="81459"/>
    <lineage>
        <taxon>Bacteria</taxon>
        <taxon>Bacillati</taxon>
        <taxon>Mycoplasmatota</taxon>
        <taxon>Mollicutes</taxon>
        <taxon>Entomoplasmatales</taxon>
        <taxon>Entomoplasmataceae</taxon>
        <taxon>Mesoplasma</taxon>
    </lineage>
</organism>
<evidence type="ECO:0000256" key="1">
    <source>
        <dbReference type="SAM" id="Phobius"/>
    </source>
</evidence>
<gene>
    <name evidence="2" type="ORF">EMELA_v1c02450</name>
</gene>